<feature type="domain" description="EamA" evidence="6">
    <location>
        <begin position="207"/>
        <end position="342"/>
    </location>
</feature>
<evidence type="ECO:0000313" key="8">
    <source>
        <dbReference type="Proteomes" id="UP000001887"/>
    </source>
</evidence>
<dbReference type="KEGG" id="psl:Psta_2765"/>
<keyword evidence="8" id="KW-1185">Reference proteome</keyword>
<keyword evidence="3 5" id="KW-1133">Transmembrane helix</keyword>
<keyword evidence="4 5" id="KW-0472">Membrane</keyword>
<evidence type="ECO:0000256" key="2">
    <source>
        <dbReference type="ARBA" id="ARBA00022692"/>
    </source>
</evidence>
<feature type="transmembrane region" description="Helical" evidence="5">
    <location>
        <begin position="104"/>
        <end position="125"/>
    </location>
</feature>
<feature type="transmembrane region" description="Helical" evidence="5">
    <location>
        <begin position="200"/>
        <end position="226"/>
    </location>
</feature>
<feature type="transmembrane region" description="Helical" evidence="5">
    <location>
        <begin position="297"/>
        <end position="318"/>
    </location>
</feature>
<evidence type="ECO:0000256" key="3">
    <source>
        <dbReference type="ARBA" id="ARBA00022989"/>
    </source>
</evidence>
<dbReference type="Pfam" id="PF00892">
    <property type="entry name" value="EamA"/>
    <property type="match status" value="2"/>
</dbReference>
<feature type="domain" description="EamA" evidence="6">
    <location>
        <begin position="49"/>
        <end position="185"/>
    </location>
</feature>
<accession>D2R7K5</accession>
<dbReference type="GO" id="GO:0016020">
    <property type="term" value="C:membrane"/>
    <property type="evidence" value="ECO:0007669"/>
    <property type="project" value="UniProtKB-SubCell"/>
</dbReference>
<evidence type="ECO:0000313" key="7">
    <source>
        <dbReference type="EMBL" id="ADB17431.1"/>
    </source>
</evidence>
<dbReference type="HOGENOM" id="CLU_670576_0_0_0"/>
<dbReference type="SUPFAM" id="SSF103481">
    <property type="entry name" value="Multidrug resistance efflux transporter EmrE"/>
    <property type="match status" value="2"/>
</dbReference>
<name>D2R7K5_PIRSD</name>
<dbReference type="Proteomes" id="UP000001887">
    <property type="component" value="Chromosome"/>
</dbReference>
<gene>
    <name evidence="7" type="ordered locus">Psta_2765</name>
</gene>
<feature type="transmembrane region" description="Helical" evidence="5">
    <location>
        <begin position="46"/>
        <end position="64"/>
    </location>
</feature>
<dbReference type="PANTHER" id="PTHR22911">
    <property type="entry name" value="ACYL-MALONYL CONDENSING ENZYME-RELATED"/>
    <property type="match status" value="1"/>
</dbReference>
<dbReference type="eggNOG" id="COG0697">
    <property type="taxonomic scope" value="Bacteria"/>
</dbReference>
<feature type="transmembrane region" description="Helical" evidence="5">
    <location>
        <begin position="137"/>
        <end position="158"/>
    </location>
</feature>
<reference evidence="7 8" key="1">
    <citation type="journal article" date="2009" name="Stand. Genomic Sci.">
        <title>Complete genome sequence of Pirellula staleyi type strain (ATCC 27377).</title>
        <authorList>
            <person name="Clum A."/>
            <person name="Tindall B.J."/>
            <person name="Sikorski J."/>
            <person name="Ivanova N."/>
            <person name="Mavrommatis K."/>
            <person name="Lucas S."/>
            <person name="Glavina del Rio T."/>
            <person name="Nolan M."/>
            <person name="Chen F."/>
            <person name="Tice H."/>
            <person name="Pitluck S."/>
            <person name="Cheng J.F."/>
            <person name="Chertkov O."/>
            <person name="Brettin T."/>
            <person name="Han C."/>
            <person name="Detter J.C."/>
            <person name="Kuske C."/>
            <person name="Bruce D."/>
            <person name="Goodwin L."/>
            <person name="Ovchinikova G."/>
            <person name="Pati A."/>
            <person name="Mikhailova N."/>
            <person name="Chen A."/>
            <person name="Palaniappan K."/>
            <person name="Land M."/>
            <person name="Hauser L."/>
            <person name="Chang Y.J."/>
            <person name="Jeffries C.D."/>
            <person name="Chain P."/>
            <person name="Rohde M."/>
            <person name="Goker M."/>
            <person name="Bristow J."/>
            <person name="Eisen J.A."/>
            <person name="Markowitz V."/>
            <person name="Hugenholtz P."/>
            <person name="Kyrpides N.C."/>
            <person name="Klenk H.P."/>
            <person name="Lapidus A."/>
        </authorList>
    </citation>
    <scope>NUCLEOTIDE SEQUENCE [LARGE SCALE GENOMIC DNA]</scope>
    <source>
        <strain evidence="8">ATCC 27377 / DSM 6068 / ICPB 4128</strain>
    </source>
</reference>
<keyword evidence="2 5" id="KW-0812">Transmembrane</keyword>
<organism evidence="7 8">
    <name type="scientific">Pirellula staleyi (strain ATCC 27377 / DSM 6068 / ICPB 4128)</name>
    <name type="common">Pirella staleyi</name>
    <dbReference type="NCBI Taxonomy" id="530564"/>
    <lineage>
        <taxon>Bacteria</taxon>
        <taxon>Pseudomonadati</taxon>
        <taxon>Planctomycetota</taxon>
        <taxon>Planctomycetia</taxon>
        <taxon>Pirellulales</taxon>
        <taxon>Pirellulaceae</taxon>
        <taxon>Pirellula</taxon>
    </lineage>
</organism>
<dbReference type="AlphaFoldDB" id="D2R7K5"/>
<dbReference type="Gene3D" id="1.10.3730.20">
    <property type="match status" value="1"/>
</dbReference>
<evidence type="ECO:0000256" key="4">
    <source>
        <dbReference type="ARBA" id="ARBA00023136"/>
    </source>
</evidence>
<protein>
    <recommendedName>
        <fullName evidence="6">EamA domain-containing protein</fullName>
    </recommendedName>
</protein>
<dbReference type="InterPro" id="IPR037185">
    <property type="entry name" value="EmrE-like"/>
</dbReference>
<sequence length="410" mass="42090">MLVKEAPLQKVAAMNSPKGDLELPSRETLVSERVAAMPAKLSPAEAAAWGIAFGLLAAVIYTVTNSCLRAVKDVDLFWVQAIKAVPTAMAMFPWMLWQQRRGITIWPGWGSVVAIVLGGMCGQVLGNVSFQFSLGEIGVALAVPLTIGGMIVSAATLGRIFLREPVTFRVAGCLALLLLAIAVLSLGADDARKSVAGERASAWQLVLGVGAACFSGLGYSILNVLLRYKVSRGNSLPATLFIVATTGMVCLGSGTLARIGLSGIAATSAEDWQMMILAGVTNTVAFVLLTKSLQLISVVYVNAINATQATMAAVAGVLVFGEALSPFLMVGVILTIVSLVLMRTPRRDAAIAGATATGVVAAVGVRHGISAPIDTAIGVSDSSANASESSGSAAVAPTLPAAITPDQLAS</sequence>
<evidence type="ECO:0000256" key="5">
    <source>
        <dbReference type="SAM" id="Phobius"/>
    </source>
</evidence>
<dbReference type="InterPro" id="IPR000620">
    <property type="entry name" value="EamA_dom"/>
</dbReference>
<feature type="transmembrane region" description="Helical" evidence="5">
    <location>
        <begin position="324"/>
        <end position="342"/>
    </location>
</feature>
<comment type="subcellular location">
    <subcellularLocation>
        <location evidence="1">Membrane</location>
        <topology evidence="1">Multi-pass membrane protein</topology>
    </subcellularLocation>
</comment>
<evidence type="ECO:0000256" key="1">
    <source>
        <dbReference type="ARBA" id="ARBA00004141"/>
    </source>
</evidence>
<proteinExistence type="predicted"/>
<dbReference type="PANTHER" id="PTHR22911:SF6">
    <property type="entry name" value="SOLUTE CARRIER FAMILY 35 MEMBER G1"/>
    <property type="match status" value="1"/>
</dbReference>
<dbReference type="EMBL" id="CP001848">
    <property type="protein sequence ID" value="ADB17431.1"/>
    <property type="molecule type" value="Genomic_DNA"/>
</dbReference>
<evidence type="ECO:0000259" key="6">
    <source>
        <dbReference type="Pfam" id="PF00892"/>
    </source>
</evidence>
<feature type="transmembrane region" description="Helical" evidence="5">
    <location>
        <begin position="272"/>
        <end position="290"/>
    </location>
</feature>
<feature type="transmembrane region" description="Helical" evidence="5">
    <location>
        <begin position="170"/>
        <end position="188"/>
    </location>
</feature>
<feature type="transmembrane region" description="Helical" evidence="5">
    <location>
        <begin position="238"/>
        <end position="260"/>
    </location>
</feature>